<evidence type="ECO:0000313" key="1">
    <source>
        <dbReference type="EMBL" id="KIP51915.1"/>
    </source>
</evidence>
<proteinExistence type="predicted"/>
<reference evidence="1 2" key="1">
    <citation type="submission" date="2015-01" db="EMBL/GenBank/DDBJ databases">
        <title>Draft genome sequence of Leucobacter komagatae strain VKM ST2845.</title>
        <authorList>
            <person name="Karlyshev A.V."/>
            <person name="Kudryashova E.B."/>
        </authorList>
    </citation>
    <scope>NUCLEOTIDE SEQUENCE [LARGE SCALE GENOMIC DNA]</scope>
    <source>
        <strain evidence="1 2">VKM ST2845</strain>
    </source>
</reference>
<accession>A0A0D0H435</accession>
<dbReference type="SUPFAM" id="SSF53474">
    <property type="entry name" value="alpha/beta-Hydrolases"/>
    <property type="match status" value="1"/>
</dbReference>
<dbReference type="Gene3D" id="3.40.50.1820">
    <property type="entry name" value="alpha/beta hydrolase"/>
    <property type="match status" value="1"/>
</dbReference>
<dbReference type="Proteomes" id="UP000032120">
    <property type="component" value="Unassembled WGS sequence"/>
</dbReference>
<gene>
    <name evidence="1" type="ORF">SD72_12335</name>
</gene>
<dbReference type="EMBL" id="JXSQ01000019">
    <property type="protein sequence ID" value="KIP51915.1"/>
    <property type="molecule type" value="Genomic_DNA"/>
</dbReference>
<organism evidence="1 2">
    <name type="scientific">Leucobacter komagatae</name>
    <dbReference type="NCBI Taxonomy" id="55969"/>
    <lineage>
        <taxon>Bacteria</taxon>
        <taxon>Bacillati</taxon>
        <taxon>Actinomycetota</taxon>
        <taxon>Actinomycetes</taxon>
        <taxon>Micrococcales</taxon>
        <taxon>Microbacteriaceae</taxon>
        <taxon>Leucobacter</taxon>
    </lineage>
</organism>
<dbReference type="AlphaFoldDB" id="A0A0D0H435"/>
<evidence type="ECO:0000313" key="2">
    <source>
        <dbReference type="Proteomes" id="UP000032120"/>
    </source>
</evidence>
<name>A0A0D0H435_9MICO</name>
<dbReference type="InterPro" id="IPR029058">
    <property type="entry name" value="AB_hydrolase_fold"/>
</dbReference>
<comment type="caution">
    <text evidence="1">The sequence shown here is derived from an EMBL/GenBank/DDBJ whole genome shotgun (WGS) entry which is preliminary data.</text>
</comment>
<keyword evidence="2" id="KW-1185">Reference proteome</keyword>
<protein>
    <submittedName>
        <fullName evidence="1">Uncharacterized protein</fullName>
    </submittedName>
</protein>
<sequence length="485" mass="51658">MAPTPTGVPNIAPDIVGWALSYVQPLEAWFRELLGDPGQVEGVAASWEQVESTLVGVADELSTLEQELGSLEGRTVRALELRYEDLKPVARDAADWSGAVAAAARLASRVVAGVRQFIFDFLDRLARLIGALFGFTLNPFEKVEQLYKLASAAAELIMAGRELIANMLGAFADLAGLLQKLGPVIDEALSQLRETLALMLPVAGGLVLGLPGVILGGARRDALTASGDVKRYDDEALASIRSEVDKDVASATGRTVATDRLDSLADLVQANSLTDKLGEARSTAIDVKLVRGPDGSEHWVVSLPSTQQWFDLFGGGAMNDLNTNAALMFEKNPEMASQYERAVMRAMREAGMSAGDPVVFTGFSQGGIMAAKLAENTNLPYTTIGVVTNGSPIDTFNIPPSIPVVAFQHANDPVAMLDGNIFGATAPNVDRVVLPMPGDLGDIGQAHNNNNYAASIDKYASELSAQYSWMGGEIIDHQVFESVQR</sequence>